<evidence type="ECO:0000256" key="2">
    <source>
        <dbReference type="SAM" id="SignalP"/>
    </source>
</evidence>
<reference evidence="3" key="1">
    <citation type="journal article" date="2023" name="G3 (Bethesda)">
        <title>A reference genome for the long-term kleptoplast-retaining sea slug Elysia crispata morphotype clarki.</title>
        <authorList>
            <person name="Eastman K.E."/>
            <person name="Pendleton A.L."/>
            <person name="Shaikh M.A."/>
            <person name="Suttiyut T."/>
            <person name="Ogas R."/>
            <person name="Tomko P."/>
            <person name="Gavelis G."/>
            <person name="Widhalm J.R."/>
            <person name="Wisecaver J.H."/>
        </authorList>
    </citation>
    <scope>NUCLEOTIDE SEQUENCE</scope>
    <source>
        <strain evidence="3">ECLA1</strain>
    </source>
</reference>
<accession>A0AAE0YB04</accession>
<feature type="region of interest" description="Disordered" evidence="1">
    <location>
        <begin position="147"/>
        <end position="193"/>
    </location>
</feature>
<feature type="signal peptide" evidence="2">
    <location>
        <begin position="1"/>
        <end position="19"/>
    </location>
</feature>
<dbReference type="AlphaFoldDB" id="A0AAE0YB04"/>
<evidence type="ECO:0000256" key="1">
    <source>
        <dbReference type="SAM" id="MobiDB-lite"/>
    </source>
</evidence>
<keyword evidence="4" id="KW-1185">Reference proteome</keyword>
<gene>
    <name evidence="3" type="ORF">RRG08_034780</name>
</gene>
<feature type="chain" id="PRO_5042271443" evidence="2">
    <location>
        <begin position="20"/>
        <end position="193"/>
    </location>
</feature>
<keyword evidence="2" id="KW-0732">Signal</keyword>
<organism evidence="3 4">
    <name type="scientific">Elysia crispata</name>
    <name type="common">lettuce slug</name>
    <dbReference type="NCBI Taxonomy" id="231223"/>
    <lineage>
        <taxon>Eukaryota</taxon>
        <taxon>Metazoa</taxon>
        <taxon>Spiralia</taxon>
        <taxon>Lophotrochozoa</taxon>
        <taxon>Mollusca</taxon>
        <taxon>Gastropoda</taxon>
        <taxon>Heterobranchia</taxon>
        <taxon>Euthyneura</taxon>
        <taxon>Panpulmonata</taxon>
        <taxon>Sacoglossa</taxon>
        <taxon>Placobranchoidea</taxon>
        <taxon>Plakobranchidae</taxon>
        <taxon>Elysia</taxon>
    </lineage>
</organism>
<evidence type="ECO:0000313" key="3">
    <source>
        <dbReference type="EMBL" id="KAK3738490.1"/>
    </source>
</evidence>
<comment type="caution">
    <text evidence="3">The sequence shown here is derived from an EMBL/GenBank/DDBJ whole genome shotgun (WGS) entry which is preliminary data.</text>
</comment>
<evidence type="ECO:0000313" key="4">
    <source>
        <dbReference type="Proteomes" id="UP001283361"/>
    </source>
</evidence>
<dbReference type="EMBL" id="JAWDGP010006596">
    <property type="protein sequence ID" value="KAK3738490.1"/>
    <property type="molecule type" value="Genomic_DNA"/>
</dbReference>
<sequence length="193" mass="20902">MKVLLVSLGLAAILTVSHASVCSKICHTSCDTGEDIYSRWMDMTPEEISESADECNEVCDPVCDCLNDCIIKCFLELRDCRIRAGNGISSIISCQTQFSKCGAPCDDQCASAVTMAGTKVISVRDRVMTSLRNFVYHLVEQIRQSAPKQQRVNGSAEESSAEESGSEKKLSVTATDSEEKPSVTDNDSGEAEV</sequence>
<protein>
    <submittedName>
        <fullName evidence="3">Uncharacterized protein</fullName>
    </submittedName>
</protein>
<name>A0AAE0YB04_9GAST</name>
<proteinExistence type="predicted"/>
<dbReference type="Proteomes" id="UP001283361">
    <property type="component" value="Unassembled WGS sequence"/>
</dbReference>